<dbReference type="InterPro" id="IPR010930">
    <property type="entry name" value="Flg_bb/hook_C_dom"/>
</dbReference>
<evidence type="ECO:0000259" key="6">
    <source>
        <dbReference type="Pfam" id="PF06429"/>
    </source>
</evidence>
<dbReference type="PhylomeDB" id="Q2RQF6"/>
<dbReference type="PANTHER" id="PTHR30435:SF19">
    <property type="entry name" value="FLAGELLAR BASAL-BODY ROD PROTEIN FLGG"/>
    <property type="match status" value="1"/>
</dbReference>
<dbReference type="DNASU" id="3836282"/>
<keyword evidence="3 4" id="KW-0975">Bacterial flagellum</keyword>
<dbReference type="RefSeq" id="WP_011390469.1">
    <property type="nucleotide sequence ID" value="NC_007643.1"/>
</dbReference>
<evidence type="ECO:0000259" key="5">
    <source>
        <dbReference type="Pfam" id="PF00460"/>
    </source>
</evidence>
<evidence type="ECO:0000313" key="8">
    <source>
        <dbReference type="EMBL" id="ABC23639.1"/>
    </source>
</evidence>
<protein>
    <recommendedName>
        <fullName evidence="4">Flagellar basal-body rod protein FlgF</fullName>
    </recommendedName>
</protein>
<dbReference type="GO" id="GO:0030694">
    <property type="term" value="C:bacterial-type flagellum basal body, rod"/>
    <property type="evidence" value="ECO:0007669"/>
    <property type="project" value="UniProtKB-UniRule"/>
</dbReference>
<evidence type="ECO:0000256" key="3">
    <source>
        <dbReference type="ARBA" id="ARBA00023143"/>
    </source>
</evidence>
<dbReference type="eggNOG" id="COG4786">
    <property type="taxonomic scope" value="Bacteria"/>
</dbReference>
<evidence type="ECO:0000259" key="7">
    <source>
        <dbReference type="Pfam" id="PF22692"/>
    </source>
</evidence>
<dbReference type="KEGG" id="rru:Rru_A2842"/>
<dbReference type="NCBIfam" id="TIGR02490">
    <property type="entry name" value="flgF"/>
    <property type="match status" value="1"/>
</dbReference>
<proteinExistence type="inferred from homology"/>
<comment type="subcellular location">
    <subcellularLocation>
        <location evidence="1 4">Bacterial flagellum basal body</location>
    </subcellularLocation>
</comment>
<sequence>MENTSYIALSRQTALWRQLDVVSNNLANMNTNGYQAEQTLFSEYLMNTRDSHFRLPEKLAYTQDAGTYRDLTAGPLEHTGNPLDLAINGEGYFEVEDGAGPAYTRGGRFTLDAEGKVVTADGRPLMTDAGTPLVIAPNEGEVTISATGTVSTENGPVGKLRLVSFEDEQKLRRIGGGLFDSGDQQANPITEPRIEQGMIEKSNVNPVVEMTRMIQVQRSYEAANKLIESENDRQLNAYAVLSGTK</sequence>
<organism evidence="8 9">
    <name type="scientific">Rhodospirillum rubrum (strain ATCC 11170 / ATH 1.1.1 / DSM 467 / LMG 4362 / NCIMB 8255 / S1)</name>
    <dbReference type="NCBI Taxonomy" id="269796"/>
    <lineage>
        <taxon>Bacteria</taxon>
        <taxon>Pseudomonadati</taxon>
        <taxon>Pseudomonadota</taxon>
        <taxon>Alphaproteobacteria</taxon>
        <taxon>Rhodospirillales</taxon>
        <taxon>Rhodospirillaceae</taxon>
        <taxon>Rhodospirillum</taxon>
    </lineage>
</organism>
<dbReference type="GO" id="GO:0071978">
    <property type="term" value="P:bacterial-type flagellum-dependent swarming motility"/>
    <property type="evidence" value="ECO:0007669"/>
    <property type="project" value="TreeGrafter"/>
</dbReference>
<dbReference type="SUPFAM" id="SSF117143">
    <property type="entry name" value="Flagellar hook protein flgE"/>
    <property type="match status" value="1"/>
</dbReference>
<accession>Q2RQF6</accession>
<evidence type="ECO:0000313" key="9">
    <source>
        <dbReference type="Proteomes" id="UP000001929"/>
    </source>
</evidence>
<comment type="subunit">
    <text evidence="4">The basal body constitutes a major portion of the flagellar organelle and consists of five rings (E,L,P,S, and M) mounted on a central rod. The rod consists of about 26 subunits of FlgG in the distal portion, and FlgB, FlgC and FlgF are thought to build up the proximal portion of the rod with about 6 subunits each.</text>
</comment>
<reference evidence="8 9" key="1">
    <citation type="journal article" date="2011" name="Stand. Genomic Sci.">
        <title>Complete genome sequence of Rhodospirillum rubrum type strain (S1).</title>
        <authorList>
            <person name="Munk A.C."/>
            <person name="Copeland A."/>
            <person name="Lucas S."/>
            <person name="Lapidus A."/>
            <person name="Del Rio T.G."/>
            <person name="Barry K."/>
            <person name="Detter J.C."/>
            <person name="Hammon N."/>
            <person name="Israni S."/>
            <person name="Pitluck S."/>
            <person name="Brettin T."/>
            <person name="Bruce D."/>
            <person name="Han C."/>
            <person name="Tapia R."/>
            <person name="Gilna P."/>
            <person name="Schmutz J."/>
            <person name="Larimer F."/>
            <person name="Land M."/>
            <person name="Kyrpides N.C."/>
            <person name="Mavromatis K."/>
            <person name="Richardson P."/>
            <person name="Rohde M."/>
            <person name="Goker M."/>
            <person name="Klenk H.P."/>
            <person name="Zhang Y."/>
            <person name="Roberts G.P."/>
            <person name="Reslewic S."/>
            <person name="Schwartz D.C."/>
        </authorList>
    </citation>
    <scope>NUCLEOTIDE SEQUENCE [LARGE SCALE GENOMIC DNA]</scope>
    <source>
        <strain evidence="9">ATCC 11170 / ATH 1.1.1 / DSM 467 / LMG 4362 / NCIMB 8255 / S1</strain>
    </source>
</reference>
<dbReference type="NCBIfam" id="TIGR03506">
    <property type="entry name" value="FlgEFG_subfam"/>
    <property type="match status" value="2"/>
</dbReference>
<feature type="domain" description="Flagellar hook protein FlgE/F/G-like D1" evidence="7">
    <location>
        <begin position="86"/>
        <end position="151"/>
    </location>
</feature>
<name>Q2RQF6_RHORT</name>
<dbReference type="InterPro" id="IPR001444">
    <property type="entry name" value="Flag_bb_rod_N"/>
</dbReference>
<dbReference type="InterPro" id="IPR053967">
    <property type="entry name" value="LlgE_F_G-like_D1"/>
</dbReference>
<dbReference type="PANTHER" id="PTHR30435">
    <property type="entry name" value="FLAGELLAR PROTEIN"/>
    <property type="match status" value="1"/>
</dbReference>
<dbReference type="AlphaFoldDB" id="Q2RQF6"/>
<dbReference type="InterPro" id="IPR037925">
    <property type="entry name" value="FlgE/F/G-like"/>
</dbReference>
<evidence type="ECO:0000256" key="4">
    <source>
        <dbReference type="RuleBase" id="RU362116"/>
    </source>
</evidence>
<dbReference type="PATRIC" id="fig|269796.9.peg.2948"/>
<dbReference type="InterPro" id="IPR020013">
    <property type="entry name" value="Flagellar_FlgE/F/G"/>
</dbReference>
<dbReference type="Pfam" id="PF22692">
    <property type="entry name" value="LlgE_F_G_D1"/>
    <property type="match status" value="1"/>
</dbReference>
<keyword evidence="9" id="KW-1185">Reference proteome</keyword>
<dbReference type="EnsemblBacteria" id="ABC23639">
    <property type="protein sequence ID" value="ABC23639"/>
    <property type="gene ID" value="Rru_A2842"/>
</dbReference>
<dbReference type="Pfam" id="PF00460">
    <property type="entry name" value="Flg_bb_rod"/>
    <property type="match status" value="1"/>
</dbReference>
<evidence type="ECO:0000256" key="1">
    <source>
        <dbReference type="ARBA" id="ARBA00004117"/>
    </source>
</evidence>
<feature type="domain" description="Flagellar basal-body/hook protein C-terminal" evidence="6">
    <location>
        <begin position="196"/>
        <end position="233"/>
    </location>
</feature>
<evidence type="ECO:0000256" key="2">
    <source>
        <dbReference type="ARBA" id="ARBA00009677"/>
    </source>
</evidence>
<gene>
    <name evidence="8" type="ordered locus">Rru_A2842</name>
</gene>
<dbReference type="Proteomes" id="UP000001929">
    <property type="component" value="Chromosome"/>
</dbReference>
<comment type="similarity">
    <text evidence="2 4">Belongs to the flagella basal body rod proteins family.</text>
</comment>
<dbReference type="HOGENOM" id="CLU_013687_0_0_5"/>
<dbReference type="InterPro" id="IPR012836">
    <property type="entry name" value="FlgF"/>
</dbReference>
<dbReference type="InterPro" id="IPR019776">
    <property type="entry name" value="Flagellar_basal_body_rod_CS"/>
</dbReference>
<dbReference type="EMBL" id="CP000230">
    <property type="protein sequence ID" value="ABC23639.1"/>
    <property type="molecule type" value="Genomic_DNA"/>
</dbReference>
<dbReference type="PROSITE" id="PS00588">
    <property type="entry name" value="FLAGELLA_BB_ROD"/>
    <property type="match status" value="1"/>
</dbReference>
<dbReference type="Pfam" id="PF06429">
    <property type="entry name" value="Flg_bbr_C"/>
    <property type="match status" value="1"/>
</dbReference>
<feature type="domain" description="Flagellar basal body rod protein N-terminal" evidence="5">
    <location>
        <begin position="6"/>
        <end position="35"/>
    </location>
</feature>
<dbReference type="STRING" id="269796.Rru_A2842"/>